<keyword evidence="1" id="KW-0493">Microtubule</keyword>
<evidence type="ECO:0000256" key="2">
    <source>
        <dbReference type="ARBA" id="ARBA00022741"/>
    </source>
</evidence>
<dbReference type="AlphaFoldDB" id="A0A3L6S3J1"/>
<keyword evidence="4 6" id="KW-0175">Coiled coil</keyword>
<dbReference type="GO" id="GO:0005524">
    <property type="term" value="F:ATP binding"/>
    <property type="evidence" value="ECO:0007669"/>
    <property type="project" value="UniProtKB-KW"/>
</dbReference>
<evidence type="ECO:0000256" key="1">
    <source>
        <dbReference type="ARBA" id="ARBA00022701"/>
    </source>
</evidence>
<feature type="coiled-coil region" evidence="6">
    <location>
        <begin position="13"/>
        <end position="64"/>
    </location>
</feature>
<keyword evidence="3" id="KW-0067">ATP-binding</keyword>
<dbReference type="STRING" id="4540.A0A3L6S3J1"/>
<reference evidence="8" key="1">
    <citation type="journal article" date="2019" name="Nat. Commun.">
        <title>The genome of broomcorn millet.</title>
        <authorList>
            <person name="Zou C."/>
            <person name="Miki D."/>
            <person name="Li D."/>
            <person name="Tang Q."/>
            <person name="Xiao L."/>
            <person name="Rajput S."/>
            <person name="Deng P."/>
            <person name="Jia W."/>
            <person name="Huang R."/>
            <person name="Zhang M."/>
            <person name="Sun Y."/>
            <person name="Hu J."/>
            <person name="Fu X."/>
            <person name="Schnable P.S."/>
            <person name="Li F."/>
            <person name="Zhang H."/>
            <person name="Feng B."/>
            <person name="Zhu X."/>
            <person name="Liu R."/>
            <person name="Schnable J.C."/>
            <person name="Zhu J.-K."/>
            <person name="Zhang H."/>
        </authorList>
    </citation>
    <scope>NUCLEOTIDE SEQUENCE [LARGE SCALE GENOMIC DNA]</scope>
</reference>
<dbReference type="GO" id="GO:0005874">
    <property type="term" value="C:microtubule"/>
    <property type="evidence" value="ECO:0007669"/>
    <property type="project" value="UniProtKB-KW"/>
</dbReference>
<evidence type="ECO:0000256" key="6">
    <source>
        <dbReference type="SAM" id="Coils"/>
    </source>
</evidence>
<keyword evidence="5" id="KW-0505">Motor protein</keyword>
<sequence>MPLKKASCWRNKAEEKDEEVKLSERTIEDLEITVCTLDIMKEEVEHQRRQRGKIEVELQNVRQQLHDVPSPRKEISFLEDGIVDLVDSTRHQNDMNSELLGAQESRIFQREVYVESAPQVEQPNEPFSDEYMKEADQSDVETEKAQLLDMDSCASEKLEHNYQICTPAIFSNIRSKEITSIYTRSVPVRCHG</sequence>
<gene>
    <name evidence="7" type="ORF">C2845_PM09G11540</name>
</gene>
<keyword evidence="2" id="KW-0547">Nucleotide-binding</keyword>
<dbReference type="OrthoDB" id="644317at2759"/>
<dbReference type="PANTHER" id="PTHR37739">
    <property type="entry name" value="KINESIN-LIKE PROTEIN KIN-12D"/>
    <property type="match status" value="1"/>
</dbReference>
<organism evidence="7 8">
    <name type="scientific">Panicum miliaceum</name>
    <name type="common">Proso millet</name>
    <name type="synonym">Broomcorn millet</name>
    <dbReference type="NCBI Taxonomy" id="4540"/>
    <lineage>
        <taxon>Eukaryota</taxon>
        <taxon>Viridiplantae</taxon>
        <taxon>Streptophyta</taxon>
        <taxon>Embryophyta</taxon>
        <taxon>Tracheophyta</taxon>
        <taxon>Spermatophyta</taxon>
        <taxon>Magnoliopsida</taxon>
        <taxon>Liliopsida</taxon>
        <taxon>Poales</taxon>
        <taxon>Poaceae</taxon>
        <taxon>PACMAD clade</taxon>
        <taxon>Panicoideae</taxon>
        <taxon>Panicodae</taxon>
        <taxon>Paniceae</taxon>
        <taxon>Panicinae</taxon>
        <taxon>Panicum</taxon>
        <taxon>Panicum sect. Panicum</taxon>
    </lineage>
</organism>
<name>A0A3L6S3J1_PANMI</name>
<protein>
    <submittedName>
        <fullName evidence="7">Uncharacterized protein</fullName>
    </submittedName>
</protein>
<evidence type="ECO:0000256" key="5">
    <source>
        <dbReference type="ARBA" id="ARBA00023175"/>
    </source>
</evidence>
<evidence type="ECO:0000313" key="7">
    <source>
        <dbReference type="EMBL" id="RLN13189.1"/>
    </source>
</evidence>
<dbReference type="EMBL" id="PQIB02000006">
    <property type="protein sequence ID" value="RLN13189.1"/>
    <property type="molecule type" value="Genomic_DNA"/>
</dbReference>
<proteinExistence type="predicted"/>
<dbReference type="InterPro" id="IPR044986">
    <property type="entry name" value="KIF15/KIN-12"/>
</dbReference>
<evidence type="ECO:0000256" key="3">
    <source>
        <dbReference type="ARBA" id="ARBA00022840"/>
    </source>
</evidence>
<keyword evidence="8" id="KW-1185">Reference proteome</keyword>
<accession>A0A3L6S3J1</accession>
<comment type="caution">
    <text evidence="7">The sequence shown here is derived from an EMBL/GenBank/DDBJ whole genome shotgun (WGS) entry which is preliminary data.</text>
</comment>
<dbReference type="Proteomes" id="UP000275267">
    <property type="component" value="Unassembled WGS sequence"/>
</dbReference>
<evidence type="ECO:0000256" key="4">
    <source>
        <dbReference type="ARBA" id="ARBA00023054"/>
    </source>
</evidence>
<dbReference type="PANTHER" id="PTHR37739:SF14">
    <property type="entry name" value="KINESIN-LIKE PROTEIN KIN-12E"/>
    <property type="match status" value="1"/>
</dbReference>
<evidence type="ECO:0000313" key="8">
    <source>
        <dbReference type="Proteomes" id="UP000275267"/>
    </source>
</evidence>